<dbReference type="GO" id="GO:0070006">
    <property type="term" value="F:metalloaminopeptidase activity"/>
    <property type="evidence" value="ECO:0007669"/>
    <property type="project" value="TreeGrafter"/>
</dbReference>
<dbReference type="Gene3D" id="2.60.40.1730">
    <property type="entry name" value="tricorn interacting facor f3 domain"/>
    <property type="match status" value="1"/>
</dbReference>
<dbReference type="PANTHER" id="PTHR11533:SF174">
    <property type="entry name" value="PUROMYCIN-SENSITIVE AMINOPEPTIDASE-RELATED"/>
    <property type="match status" value="1"/>
</dbReference>
<evidence type="ECO:0000256" key="5">
    <source>
        <dbReference type="ARBA" id="ARBA00022801"/>
    </source>
</evidence>
<evidence type="ECO:0000256" key="10">
    <source>
        <dbReference type="PIRSR" id="PIRSR634016-4"/>
    </source>
</evidence>
<dbReference type="SUPFAM" id="SSF63737">
    <property type="entry name" value="Leukotriene A4 hydrolase N-terminal domain"/>
    <property type="match status" value="1"/>
</dbReference>
<organism evidence="15 16">
    <name type="scientific">Mycena albidolilacea</name>
    <dbReference type="NCBI Taxonomy" id="1033008"/>
    <lineage>
        <taxon>Eukaryota</taxon>
        <taxon>Fungi</taxon>
        <taxon>Dikarya</taxon>
        <taxon>Basidiomycota</taxon>
        <taxon>Agaricomycotina</taxon>
        <taxon>Agaricomycetes</taxon>
        <taxon>Agaricomycetidae</taxon>
        <taxon>Agaricales</taxon>
        <taxon>Marasmiineae</taxon>
        <taxon>Mycenaceae</taxon>
        <taxon>Mycena</taxon>
    </lineage>
</organism>
<evidence type="ECO:0000256" key="6">
    <source>
        <dbReference type="ARBA" id="ARBA00022833"/>
    </source>
</evidence>
<feature type="domain" description="Peptidase M1 membrane alanine aminopeptidase" evidence="12">
    <location>
        <begin position="258"/>
        <end position="459"/>
    </location>
</feature>
<keyword evidence="5 11" id="KW-0378">Hydrolase</keyword>
<accession>A0AAD6ZM35</accession>
<dbReference type="CDD" id="cd09601">
    <property type="entry name" value="M1_APN-Q_like"/>
    <property type="match status" value="1"/>
</dbReference>
<reference evidence="15" key="1">
    <citation type="submission" date="2023-03" db="EMBL/GenBank/DDBJ databases">
        <title>Massive genome expansion in bonnet fungi (Mycena s.s.) driven by repeated elements and novel gene families across ecological guilds.</title>
        <authorList>
            <consortium name="Lawrence Berkeley National Laboratory"/>
            <person name="Harder C.B."/>
            <person name="Miyauchi S."/>
            <person name="Viragh M."/>
            <person name="Kuo A."/>
            <person name="Thoen E."/>
            <person name="Andreopoulos B."/>
            <person name="Lu D."/>
            <person name="Skrede I."/>
            <person name="Drula E."/>
            <person name="Henrissat B."/>
            <person name="Morin E."/>
            <person name="Kohler A."/>
            <person name="Barry K."/>
            <person name="LaButti K."/>
            <person name="Morin E."/>
            <person name="Salamov A."/>
            <person name="Lipzen A."/>
            <person name="Mereny Z."/>
            <person name="Hegedus B."/>
            <person name="Baldrian P."/>
            <person name="Stursova M."/>
            <person name="Weitz H."/>
            <person name="Taylor A."/>
            <person name="Grigoriev I.V."/>
            <person name="Nagy L.G."/>
            <person name="Martin F."/>
            <person name="Kauserud H."/>
        </authorList>
    </citation>
    <scope>NUCLEOTIDE SEQUENCE</scope>
    <source>
        <strain evidence="15">CBHHK002</strain>
    </source>
</reference>
<gene>
    <name evidence="15" type="ORF">DFH08DRAFT_883436</name>
</gene>
<dbReference type="Proteomes" id="UP001218218">
    <property type="component" value="Unassembled WGS sequence"/>
</dbReference>
<dbReference type="FunFam" id="1.10.390.10:FF:000006">
    <property type="entry name" value="Puromycin-sensitive aminopeptidase"/>
    <property type="match status" value="1"/>
</dbReference>
<dbReference type="EMBL" id="JARIHO010000038">
    <property type="protein sequence ID" value="KAJ7328866.1"/>
    <property type="molecule type" value="Genomic_DNA"/>
</dbReference>
<evidence type="ECO:0000256" key="11">
    <source>
        <dbReference type="RuleBase" id="RU364040"/>
    </source>
</evidence>
<proteinExistence type="inferred from homology"/>
<evidence type="ECO:0000256" key="1">
    <source>
        <dbReference type="ARBA" id="ARBA00010136"/>
    </source>
</evidence>
<dbReference type="GO" id="GO:0005737">
    <property type="term" value="C:cytoplasm"/>
    <property type="evidence" value="ECO:0007669"/>
    <property type="project" value="TreeGrafter"/>
</dbReference>
<evidence type="ECO:0000259" key="12">
    <source>
        <dbReference type="Pfam" id="PF01433"/>
    </source>
</evidence>
<dbReference type="InterPro" id="IPR024571">
    <property type="entry name" value="ERAP1-like_C_dom"/>
</dbReference>
<keyword evidence="2 11" id="KW-0031">Aminopeptidase</keyword>
<dbReference type="PANTHER" id="PTHR11533">
    <property type="entry name" value="PROTEASE M1 ZINC METALLOPROTEASE"/>
    <property type="match status" value="1"/>
</dbReference>
<dbReference type="Gene3D" id="2.60.40.1910">
    <property type="match status" value="1"/>
</dbReference>
<protein>
    <recommendedName>
        <fullName evidence="11">Aminopeptidase</fullName>
        <ecNumber evidence="11">3.4.11.-</ecNumber>
    </recommendedName>
</protein>
<feature type="domain" description="Aminopeptidase N-like N-terminal" evidence="14">
    <location>
        <begin position="23"/>
        <end position="177"/>
    </location>
</feature>
<dbReference type="GO" id="GO:0016020">
    <property type="term" value="C:membrane"/>
    <property type="evidence" value="ECO:0007669"/>
    <property type="project" value="TreeGrafter"/>
</dbReference>
<dbReference type="InterPro" id="IPR050344">
    <property type="entry name" value="Peptidase_M1_aminopeptidases"/>
</dbReference>
<evidence type="ECO:0000313" key="15">
    <source>
        <dbReference type="EMBL" id="KAJ7328866.1"/>
    </source>
</evidence>
<comment type="similarity">
    <text evidence="1 11">Belongs to the peptidase M1 family.</text>
</comment>
<dbReference type="EC" id="3.4.11.-" evidence="11"/>
<evidence type="ECO:0000259" key="13">
    <source>
        <dbReference type="Pfam" id="PF11838"/>
    </source>
</evidence>
<dbReference type="Gene3D" id="1.10.390.10">
    <property type="entry name" value="Neutral Protease Domain 2"/>
    <property type="match status" value="1"/>
</dbReference>
<keyword evidence="7 11" id="KW-0482">Metalloprotease</keyword>
<dbReference type="SUPFAM" id="SSF55486">
    <property type="entry name" value="Metalloproteases ('zincins'), catalytic domain"/>
    <property type="match status" value="1"/>
</dbReference>
<dbReference type="PRINTS" id="PR00756">
    <property type="entry name" value="ALADIPTASE"/>
</dbReference>
<feature type="site" description="Transition state stabilizer" evidence="10">
    <location>
        <position position="400"/>
    </location>
</feature>
<keyword evidence="3 11" id="KW-0645">Protease</keyword>
<feature type="non-terminal residue" evidence="15">
    <location>
        <position position="780"/>
    </location>
</feature>
<feature type="binding site" evidence="9">
    <location>
        <position position="345"/>
    </location>
    <ligand>
        <name>Zn(2+)</name>
        <dbReference type="ChEBI" id="CHEBI:29105"/>
        <note>catalytic</note>
    </ligand>
</feature>
<dbReference type="GO" id="GO:0042277">
    <property type="term" value="F:peptide binding"/>
    <property type="evidence" value="ECO:0007669"/>
    <property type="project" value="TreeGrafter"/>
</dbReference>
<feature type="active site" description="Proton acceptor" evidence="8">
    <location>
        <position position="323"/>
    </location>
</feature>
<dbReference type="InterPro" id="IPR014782">
    <property type="entry name" value="Peptidase_M1_dom"/>
</dbReference>
<dbReference type="AlphaFoldDB" id="A0AAD6ZM35"/>
<evidence type="ECO:0000259" key="14">
    <source>
        <dbReference type="Pfam" id="PF17900"/>
    </source>
</evidence>
<dbReference type="Pfam" id="PF11838">
    <property type="entry name" value="ERAP1_C"/>
    <property type="match status" value="1"/>
</dbReference>
<evidence type="ECO:0000256" key="7">
    <source>
        <dbReference type="ARBA" id="ARBA00023049"/>
    </source>
</evidence>
<sequence>MFSDLSESPAIWQDKYRLPTNVKPSHYNITCWTDLESLQFGGFVAVDLDILEETSAIVLNSSADLKLGTASIVTDKELGRATLNFVAALPAGSKAQIKITYIAMLRGSMNGYYKSAWQRNGKTEHYAMTHFQPTDARAAMPCWDEPQPKATWTITMISRAETVNISNMPAESEVAYDPTSASESDGSLGTLLSALPRKDVQWKITKFAKTPPMSSYLVAFANGPFAHLETKVVMPLSGRTIPLRVYTTPDIIHQAEFCLDVTAKVLPLYEKIFDIEYPLPKLDTLANWGLITRRTSAFLKNSKKVDITSRKSIAGTHLTQSHEVAHMWFGNITTMAWWDNLYLNEEAIVLIFPEWEVNSSFVADDVQNALMLDAKRSSHPIEVECPDANFINQIFDELSYSKAASVLRMLSEYIGEDRFLKGVSLYLKKHLYGNTVTRDLWDGISAASGEDVVRLVDDWITKVPLIMWPAYRLPLITVTETSGGIRVRQDRYLDNGTPNAHENKTIWNVPFAVLTVNENGHVHIDKTAVLAEREKTIVLDTGRTFKLNAGTIGFYRVLYTPERLEKIATEAAKNDLIFLPRDRIGLLKDVSELSNAGLTLVSSLLTLVDIWRGETNCKLPFHFFSIANLFALDLVWAGVLNSFEGILRAFEEHPRLITTFRAFIRTLFVPLVQRLGYEFLDGESVDIVELRKTAITGAVIARDESVIRELQNRFTDYMETGDMARIPSDIRKTVFTVAARYGGREEFEVLLKIIENLVTPADRRAAIVHILMVFWRYILI</sequence>
<dbReference type="InterPro" id="IPR042097">
    <property type="entry name" value="Aminopeptidase_N-like_N_sf"/>
</dbReference>
<comment type="cofactor">
    <cofactor evidence="9 11">
        <name>Zn(2+)</name>
        <dbReference type="ChEBI" id="CHEBI:29105"/>
    </cofactor>
    <text evidence="9 11">Binds 1 zinc ion per subunit.</text>
</comment>
<evidence type="ECO:0000313" key="16">
    <source>
        <dbReference type="Proteomes" id="UP001218218"/>
    </source>
</evidence>
<keyword evidence="16" id="KW-1185">Reference proteome</keyword>
<evidence type="ECO:0000256" key="8">
    <source>
        <dbReference type="PIRSR" id="PIRSR634016-1"/>
    </source>
</evidence>
<feature type="binding site" evidence="9">
    <location>
        <position position="322"/>
    </location>
    <ligand>
        <name>Zn(2+)</name>
        <dbReference type="ChEBI" id="CHEBI:29105"/>
        <note>catalytic</note>
    </ligand>
</feature>
<keyword evidence="4 9" id="KW-0479">Metal-binding</keyword>
<dbReference type="GO" id="GO:0006508">
    <property type="term" value="P:proteolysis"/>
    <property type="evidence" value="ECO:0007669"/>
    <property type="project" value="UniProtKB-KW"/>
</dbReference>
<dbReference type="InterPro" id="IPR045357">
    <property type="entry name" value="Aminopeptidase_N-like_N"/>
</dbReference>
<feature type="domain" description="ERAP1-like C-terminal" evidence="13">
    <location>
        <begin position="545"/>
        <end position="767"/>
    </location>
</feature>
<evidence type="ECO:0000256" key="3">
    <source>
        <dbReference type="ARBA" id="ARBA00022670"/>
    </source>
</evidence>
<dbReference type="Pfam" id="PF17900">
    <property type="entry name" value="Peptidase_M1_N"/>
    <property type="match status" value="1"/>
</dbReference>
<dbReference type="Pfam" id="PF01433">
    <property type="entry name" value="Peptidase_M1"/>
    <property type="match status" value="1"/>
</dbReference>
<evidence type="ECO:0000256" key="9">
    <source>
        <dbReference type="PIRSR" id="PIRSR634016-3"/>
    </source>
</evidence>
<dbReference type="InterPro" id="IPR034016">
    <property type="entry name" value="M1_APN-typ"/>
</dbReference>
<dbReference type="InterPro" id="IPR001930">
    <property type="entry name" value="Peptidase_M1"/>
</dbReference>
<keyword evidence="6 9" id="KW-0862">Zinc</keyword>
<dbReference type="InterPro" id="IPR027268">
    <property type="entry name" value="Peptidase_M4/M1_CTD_sf"/>
</dbReference>
<comment type="caution">
    <text evidence="15">The sequence shown here is derived from an EMBL/GenBank/DDBJ whole genome shotgun (WGS) entry which is preliminary data.</text>
</comment>
<feature type="binding site" evidence="9">
    <location>
        <position position="326"/>
    </location>
    <ligand>
        <name>Zn(2+)</name>
        <dbReference type="ChEBI" id="CHEBI:29105"/>
        <note>catalytic</note>
    </ligand>
</feature>
<evidence type="ECO:0000256" key="2">
    <source>
        <dbReference type="ARBA" id="ARBA00022438"/>
    </source>
</evidence>
<dbReference type="GO" id="GO:0008270">
    <property type="term" value="F:zinc ion binding"/>
    <property type="evidence" value="ECO:0007669"/>
    <property type="project" value="UniProtKB-UniRule"/>
</dbReference>
<evidence type="ECO:0000256" key="4">
    <source>
        <dbReference type="ARBA" id="ARBA00022723"/>
    </source>
</evidence>
<dbReference type="GO" id="GO:0043171">
    <property type="term" value="P:peptide catabolic process"/>
    <property type="evidence" value="ECO:0007669"/>
    <property type="project" value="TreeGrafter"/>
</dbReference>
<name>A0AAD6ZM35_9AGAR</name>
<dbReference type="Gene3D" id="1.25.50.20">
    <property type="match status" value="1"/>
</dbReference>
<dbReference type="GO" id="GO:0005615">
    <property type="term" value="C:extracellular space"/>
    <property type="evidence" value="ECO:0007669"/>
    <property type="project" value="TreeGrafter"/>
</dbReference>